<dbReference type="InterPro" id="IPR058240">
    <property type="entry name" value="rSAM_sf"/>
</dbReference>
<sequence length="511" mass="60138">MSNKNIEEWRKRTKAPTDTFCLLPWVHLSTRPNGHMRVCCTANASSVGPTNDKEFGGEVGILKQADGKPANLNVTDLMSSWNNDYMKNVRMQMLNGEKPPSCLKCYAEEDAGHMSKRFWETEYWARRVDLTEIIEETSEEGEIPPKIRYLDLRLGSKCNLKCIMCSPHDSSLWVPDWIKLHPTIENESLKETMQWGNKGQIDGASYNWHKKNDKFWEQLYEQIPHMKQLYFAGGESTIIEEHYTLLEEVVKAGYAPGIELRYNSNGVEMPQRLFDLWDKFKRVRFHYSVDSIGAMNDYIRFPSKWDHTVKMFHLLDNTGPNIEVTVACAVQALNIYYLPDFVKWKLEQKFKKINMWPFGAGMINYHFVYHPPHLNVKVLPKWFKEMTHAKFDTFIKWLEENWELCTRGSEASYEEWRQANYGIKRLQGMLSFSESGDWSRERMPEFIEYINKMDGLRDTNFRDVFPEMAPLLDWKPEDGDDWDGEFDDRLLRDLEDDGFHVNQAELYRDGE</sequence>
<proteinExistence type="predicted"/>
<dbReference type="GO" id="GO:0003824">
    <property type="term" value="F:catalytic activity"/>
    <property type="evidence" value="ECO:0007669"/>
    <property type="project" value="InterPro"/>
</dbReference>
<protein>
    <recommendedName>
        <fullName evidence="6">Radical SAM core domain-containing protein</fullName>
    </recommendedName>
</protein>
<keyword evidence="2" id="KW-0479">Metal-binding</keyword>
<keyword evidence="1" id="KW-0949">S-adenosyl-L-methionine</keyword>
<dbReference type="InterPro" id="IPR013785">
    <property type="entry name" value="Aldolase_TIM"/>
</dbReference>
<organism evidence="5">
    <name type="scientific">marine metagenome</name>
    <dbReference type="NCBI Taxonomy" id="408172"/>
    <lineage>
        <taxon>unclassified sequences</taxon>
        <taxon>metagenomes</taxon>
        <taxon>ecological metagenomes</taxon>
    </lineage>
</organism>
<accession>A0A381UWQ3</accession>
<dbReference type="EMBL" id="UINC01007304">
    <property type="protein sequence ID" value="SVA32569.1"/>
    <property type="molecule type" value="Genomic_DNA"/>
</dbReference>
<dbReference type="GO" id="GO:0051536">
    <property type="term" value="F:iron-sulfur cluster binding"/>
    <property type="evidence" value="ECO:0007669"/>
    <property type="project" value="UniProtKB-KW"/>
</dbReference>
<keyword evidence="4" id="KW-0411">Iron-sulfur</keyword>
<dbReference type="PANTHER" id="PTHR11228">
    <property type="entry name" value="RADICAL SAM DOMAIN PROTEIN"/>
    <property type="match status" value="1"/>
</dbReference>
<name>A0A381UWQ3_9ZZZZ</name>
<evidence type="ECO:0000256" key="1">
    <source>
        <dbReference type="ARBA" id="ARBA00022691"/>
    </source>
</evidence>
<keyword evidence="3" id="KW-0408">Iron</keyword>
<dbReference type="Gene3D" id="3.20.20.70">
    <property type="entry name" value="Aldolase class I"/>
    <property type="match status" value="2"/>
</dbReference>
<gene>
    <name evidence="5" type="ORF">METZ01_LOCUS85423</name>
</gene>
<dbReference type="NCBIfam" id="NF033640">
    <property type="entry name" value="N_Twi_rSAM"/>
    <property type="match status" value="1"/>
</dbReference>
<dbReference type="InterPro" id="IPR050377">
    <property type="entry name" value="Radical_SAM_PqqE_MftC-like"/>
</dbReference>
<evidence type="ECO:0000256" key="4">
    <source>
        <dbReference type="ARBA" id="ARBA00023014"/>
    </source>
</evidence>
<evidence type="ECO:0008006" key="6">
    <source>
        <dbReference type="Google" id="ProtNLM"/>
    </source>
</evidence>
<evidence type="ECO:0000313" key="5">
    <source>
        <dbReference type="EMBL" id="SVA32569.1"/>
    </source>
</evidence>
<dbReference type="SUPFAM" id="SSF102114">
    <property type="entry name" value="Radical SAM enzymes"/>
    <property type="match status" value="1"/>
</dbReference>
<dbReference type="CDD" id="cd21109">
    <property type="entry name" value="SPASM"/>
    <property type="match status" value="1"/>
</dbReference>
<dbReference type="AlphaFoldDB" id="A0A381UWQ3"/>
<dbReference type="InterPro" id="IPR007197">
    <property type="entry name" value="rSAM"/>
</dbReference>
<evidence type="ECO:0000256" key="2">
    <source>
        <dbReference type="ARBA" id="ARBA00022723"/>
    </source>
</evidence>
<dbReference type="GO" id="GO:0046872">
    <property type="term" value="F:metal ion binding"/>
    <property type="evidence" value="ECO:0007669"/>
    <property type="project" value="UniProtKB-KW"/>
</dbReference>
<reference evidence="5" key="1">
    <citation type="submission" date="2018-05" db="EMBL/GenBank/DDBJ databases">
        <authorList>
            <person name="Lanie J.A."/>
            <person name="Ng W.-L."/>
            <person name="Kazmierczak K.M."/>
            <person name="Andrzejewski T.M."/>
            <person name="Davidsen T.M."/>
            <person name="Wayne K.J."/>
            <person name="Tettelin H."/>
            <person name="Glass J.I."/>
            <person name="Rusch D."/>
            <person name="Podicherti R."/>
            <person name="Tsui H.-C.T."/>
            <person name="Winkler M.E."/>
        </authorList>
    </citation>
    <scope>NUCLEOTIDE SEQUENCE</scope>
</reference>
<evidence type="ECO:0000256" key="3">
    <source>
        <dbReference type="ARBA" id="ARBA00023004"/>
    </source>
</evidence>
<dbReference type="PANTHER" id="PTHR11228:SF7">
    <property type="entry name" value="PQQA PEPTIDE CYCLASE"/>
    <property type="match status" value="1"/>
</dbReference>
<dbReference type="SFLD" id="SFLDS00029">
    <property type="entry name" value="Radical_SAM"/>
    <property type="match status" value="1"/>
</dbReference>